<name>A0ABS9IQK5_9ACTN</name>
<evidence type="ECO:0000313" key="6">
    <source>
        <dbReference type="EMBL" id="MCF8587831.1"/>
    </source>
</evidence>
<dbReference type="InterPro" id="IPR032808">
    <property type="entry name" value="DoxX"/>
</dbReference>
<organism evidence="6 7">
    <name type="scientific">Gordonia liuliyuniae</name>
    <dbReference type="NCBI Taxonomy" id="2911517"/>
    <lineage>
        <taxon>Bacteria</taxon>
        <taxon>Bacillati</taxon>
        <taxon>Actinomycetota</taxon>
        <taxon>Actinomycetes</taxon>
        <taxon>Mycobacteriales</taxon>
        <taxon>Gordoniaceae</taxon>
        <taxon>Gordonia</taxon>
    </lineage>
</organism>
<comment type="subcellular location">
    <subcellularLocation>
        <location evidence="1">Membrane</location>
        <topology evidence="1">Multi-pass membrane protein</topology>
    </subcellularLocation>
</comment>
<evidence type="ECO:0000256" key="5">
    <source>
        <dbReference type="SAM" id="Phobius"/>
    </source>
</evidence>
<evidence type="ECO:0000256" key="2">
    <source>
        <dbReference type="ARBA" id="ARBA00022692"/>
    </source>
</evidence>
<keyword evidence="4 5" id="KW-0472">Membrane</keyword>
<feature type="transmembrane region" description="Helical" evidence="5">
    <location>
        <begin position="74"/>
        <end position="93"/>
    </location>
</feature>
<reference evidence="6 7" key="1">
    <citation type="submission" date="2022-01" db="EMBL/GenBank/DDBJ databases">
        <authorList>
            <person name="Huang Y."/>
        </authorList>
    </citation>
    <scope>NUCLEOTIDE SEQUENCE [LARGE SCALE GENOMIC DNA]</scope>
    <source>
        <strain evidence="6 7">HY366</strain>
    </source>
</reference>
<dbReference type="Pfam" id="PF13564">
    <property type="entry name" value="DoxX_2"/>
    <property type="match status" value="1"/>
</dbReference>
<keyword evidence="3 5" id="KW-1133">Transmembrane helix</keyword>
<proteinExistence type="predicted"/>
<dbReference type="RefSeq" id="WP_236997055.1">
    <property type="nucleotide sequence ID" value="NZ_JAKKOR010000003.1"/>
</dbReference>
<feature type="transmembrane region" description="Helical" evidence="5">
    <location>
        <begin position="100"/>
        <end position="121"/>
    </location>
</feature>
<dbReference type="EMBL" id="JAKKOR010000003">
    <property type="protein sequence ID" value="MCF8587831.1"/>
    <property type="molecule type" value="Genomic_DNA"/>
</dbReference>
<feature type="transmembrane region" description="Helical" evidence="5">
    <location>
        <begin position="47"/>
        <end position="68"/>
    </location>
</feature>
<evidence type="ECO:0000256" key="3">
    <source>
        <dbReference type="ARBA" id="ARBA00022989"/>
    </source>
</evidence>
<sequence length="127" mass="13533">MNVTLWIMTSVLAVAYTVGAASQLIMSKERYRSLADSQHWVDDFGAGHIKAIGAVKLTGAIGLILPAVVDVAPVLVPLAACGLALFMAGAATTRFRRSEWMLMVGDTAFLAAFAFIAWGRFALSPFV</sequence>
<comment type="caution">
    <text evidence="6">The sequence shown here is derived from an EMBL/GenBank/DDBJ whole genome shotgun (WGS) entry which is preliminary data.</text>
</comment>
<gene>
    <name evidence="6" type="ORF">L5G33_05015</name>
</gene>
<accession>A0ABS9IQK5</accession>
<evidence type="ECO:0000256" key="1">
    <source>
        <dbReference type="ARBA" id="ARBA00004141"/>
    </source>
</evidence>
<keyword evidence="2 5" id="KW-0812">Transmembrane</keyword>
<feature type="transmembrane region" description="Helical" evidence="5">
    <location>
        <begin position="6"/>
        <end position="26"/>
    </location>
</feature>
<evidence type="ECO:0000256" key="4">
    <source>
        <dbReference type="ARBA" id="ARBA00023136"/>
    </source>
</evidence>
<keyword evidence="7" id="KW-1185">Reference proteome</keyword>
<protein>
    <submittedName>
        <fullName evidence="6">DoxX family protein</fullName>
    </submittedName>
</protein>
<evidence type="ECO:0000313" key="7">
    <source>
        <dbReference type="Proteomes" id="UP001200110"/>
    </source>
</evidence>
<dbReference type="Proteomes" id="UP001200110">
    <property type="component" value="Unassembled WGS sequence"/>
</dbReference>